<evidence type="ECO:0000313" key="2">
    <source>
        <dbReference type="Proteomes" id="UP000827872"/>
    </source>
</evidence>
<dbReference type="EMBL" id="CM037626">
    <property type="protein sequence ID" value="KAH8011937.1"/>
    <property type="molecule type" value="Genomic_DNA"/>
</dbReference>
<proteinExistence type="predicted"/>
<gene>
    <name evidence="1" type="ORF">K3G42_012909</name>
</gene>
<dbReference type="Proteomes" id="UP000827872">
    <property type="component" value="Linkage Group LG13"/>
</dbReference>
<comment type="caution">
    <text evidence="1">The sequence shown here is derived from an EMBL/GenBank/DDBJ whole genome shotgun (WGS) entry which is preliminary data.</text>
</comment>
<organism evidence="1 2">
    <name type="scientific">Sphaerodactylus townsendi</name>
    <dbReference type="NCBI Taxonomy" id="933632"/>
    <lineage>
        <taxon>Eukaryota</taxon>
        <taxon>Metazoa</taxon>
        <taxon>Chordata</taxon>
        <taxon>Craniata</taxon>
        <taxon>Vertebrata</taxon>
        <taxon>Euteleostomi</taxon>
        <taxon>Lepidosauria</taxon>
        <taxon>Squamata</taxon>
        <taxon>Bifurcata</taxon>
        <taxon>Gekkota</taxon>
        <taxon>Sphaerodactylidae</taxon>
        <taxon>Sphaerodactylus</taxon>
    </lineage>
</organism>
<keyword evidence="2" id="KW-1185">Reference proteome</keyword>
<accession>A0ACB8FXW4</accession>
<protein>
    <submittedName>
        <fullName evidence="1">Uncharacterized protein</fullName>
    </submittedName>
</protein>
<reference evidence="1" key="1">
    <citation type="submission" date="2021-08" db="EMBL/GenBank/DDBJ databases">
        <title>The first chromosome-level gecko genome reveals the dynamic sex chromosomes of Neotropical dwarf geckos (Sphaerodactylidae: Sphaerodactylus).</title>
        <authorList>
            <person name="Pinto B.J."/>
            <person name="Keating S.E."/>
            <person name="Gamble T."/>
        </authorList>
    </citation>
    <scope>NUCLEOTIDE SEQUENCE</scope>
    <source>
        <strain evidence="1">TG3544</strain>
    </source>
</reference>
<evidence type="ECO:0000313" key="1">
    <source>
        <dbReference type="EMBL" id="KAH8011937.1"/>
    </source>
</evidence>
<sequence>MQSIVALDTGLLCGLTVGWPGPNLLLRNQRDTHVCGGRRKRNRLTSAEERGRPSVQVGAVCRDKRAAPQLAPRRWMGSASARKMGIGGYCDSAEVVVGK</sequence>
<name>A0ACB8FXW4_9SAUR</name>